<dbReference type="AlphaFoldDB" id="A0A941AMN0"/>
<dbReference type="RefSeq" id="WP_210596393.1">
    <property type="nucleotide sequence ID" value="NZ_JAGKSQ010000002.1"/>
</dbReference>
<dbReference type="Proteomes" id="UP000678228">
    <property type="component" value="Unassembled WGS sequence"/>
</dbReference>
<evidence type="ECO:0000313" key="2">
    <source>
        <dbReference type="Proteomes" id="UP000678228"/>
    </source>
</evidence>
<proteinExistence type="predicted"/>
<keyword evidence="2" id="KW-1185">Reference proteome</keyword>
<comment type="caution">
    <text evidence="1">The sequence shown here is derived from an EMBL/GenBank/DDBJ whole genome shotgun (WGS) entry which is preliminary data.</text>
</comment>
<organism evidence="1 2">
    <name type="scientific">Halalkalibacter suaedae</name>
    <dbReference type="NCBI Taxonomy" id="2822140"/>
    <lineage>
        <taxon>Bacteria</taxon>
        <taxon>Bacillati</taxon>
        <taxon>Bacillota</taxon>
        <taxon>Bacilli</taxon>
        <taxon>Bacillales</taxon>
        <taxon>Bacillaceae</taxon>
        <taxon>Halalkalibacter</taxon>
    </lineage>
</organism>
<evidence type="ECO:0000313" key="1">
    <source>
        <dbReference type="EMBL" id="MBP3950710.1"/>
    </source>
</evidence>
<sequence length="240" mass="27465">MTNVALLTVTHDPNAKNLKLMNQLKKEIEHIYGEVFIAISDKSSIEYIKELKNSNFNVKIIPKKGAAEARREVVKFGLGGESEFFHYCDFDRLLTWGENYLEELKRTVSTKHDEDYLILGRTERAMQTHPIEWIETETITNKIVSMELGQKVDVTAGSCMFTRRAATYINTYSKEKMTDAEWAMIIHRIAKLNIGYTAVEGLEYHEAINGIIGNQSSSEKWLARLRLSYIISETAIHVGK</sequence>
<reference evidence="1" key="1">
    <citation type="submission" date="2021-03" db="EMBL/GenBank/DDBJ databases">
        <title>Bacillus suaedae sp. nov., isolated from Suaeda aralocaspica.</title>
        <authorList>
            <person name="Lei R.F.R."/>
        </authorList>
    </citation>
    <scope>NUCLEOTIDE SEQUENCE</scope>
    <source>
        <strain evidence="1">YZJH907-2</strain>
    </source>
</reference>
<gene>
    <name evidence="1" type="ORF">J7W16_06150</name>
</gene>
<name>A0A941AMN0_9BACI</name>
<accession>A0A941AMN0</accession>
<dbReference type="EMBL" id="JAGKSQ010000002">
    <property type="protein sequence ID" value="MBP3950710.1"/>
    <property type="molecule type" value="Genomic_DNA"/>
</dbReference>
<protein>
    <submittedName>
        <fullName evidence="1">Uncharacterized protein</fullName>
    </submittedName>
</protein>